<dbReference type="RefSeq" id="WP_194043931.1">
    <property type="nucleotide sequence ID" value="NZ_JADEXF010000334.1"/>
</dbReference>
<comment type="caution">
    <text evidence="3">The sequence shown here is derived from an EMBL/GenBank/DDBJ whole genome shotgun (WGS) entry which is preliminary data.</text>
</comment>
<keyword evidence="1" id="KW-0472">Membrane</keyword>
<dbReference type="NCBIfam" id="TIGR02595">
    <property type="entry name" value="PEP_CTERM"/>
    <property type="match status" value="1"/>
</dbReference>
<feature type="transmembrane region" description="Helical" evidence="1">
    <location>
        <begin position="38"/>
        <end position="57"/>
    </location>
</feature>
<sequence>MNRVGVARRRHRLPNNEIPSIQVSLYCEITKMALLKKFSMASAISVAAFLVLEMVGINPAEAALFKFTFEGEGANGYFIYDDSANKIEPLGPNFPLAEYDGSVEKYFVNAGNILAQGTKGSQQDIHDEARNIVYLGRAGNLGYDGGADDFILYVPPAARGQQYGLSIRFSYPEGSFSNSVALRTSVLDTARLRVYPYWDFPNATGDYTFEGTVKTKIEQIPEPASVSALLGVGAWFIFRRQRRQLLSAQD</sequence>
<name>A0ABR9TYX4_9NOSO</name>
<dbReference type="InterPro" id="IPR013424">
    <property type="entry name" value="Ice-binding_C"/>
</dbReference>
<evidence type="ECO:0000259" key="2">
    <source>
        <dbReference type="Pfam" id="PF07589"/>
    </source>
</evidence>
<organism evidence="3 4">
    <name type="scientific">Nostoc cf. edaphicum LEGE 07299</name>
    <dbReference type="NCBI Taxonomy" id="2777974"/>
    <lineage>
        <taxon>Bacteria</taxon>
        <taxon>Bacillati</taxon>
        <taxon>Cyanobacteriota</taxon>
        <taxon>Cyanophyceae</taxon>
        <taxon>Nostocales</taxon>
        <taxon>Nostocaceae</taxon>
        <taxon>Nostoc</taxon>
    </lineage>
</organism>
<proteinExistence type="predicted"/>
<evidence type="ECO:0000313" key="4">
    <source>
        <dbReference type="Proteomes" id="UP000647836"/>
    </source>
</evidence>
<feature type="domain" description="Ice-binding protein C-terminal" evidence="2">
    <location>
        <begin position="219"/>
        <end position="243"/>
    </location>
</feature>
<keyword evidence="1" id="KW-0812">Transmembrane</keyword>
<protein>
    <submittedName>
        <fullName evidence="3">PEP-CTERM sorting domain-containing protein</fullName>
    </submittedName>
</protein>
<reference evidence="3 4" key="1">
    <citation type="submission" date="2020-10" db="EMBL/GenBank/DDBJ databases">
        <authorList>
            <person name="Castelo-Branco R."/>
            <person name="Eusebio N."/>
            <person name="Adriana R."/>
            <person name="Vieira A."/>
            <person name="Brugerolle De Fraissinette N."/>
            <person name="Rezende De Castro R."/>
            <person name="Schneider M.P."/>
            <person name="Vasconcelos V."/>
            <person name="Leao P.N."/>
        </authorList>
    </citation>
    <scope>NUCLEOTIDE SEQUENCE [LARGE SCALE GENOMIC DNA]</scope>
    <source>
        <strain evidence="3 4">LEGE 07299</strain>
    </source>
</reference>
<gene>
    <name evidence="3" type="ORF">IQ229_11920</name>
</gene>
<dbReference type="Pfam" id="PF07589">
    <property type="entry name" value="PEP-CTERM"/>
    <property type="match status" value="1"/>
</dbReference>
<keyword evidence="4" id="KW-1185">Reference proteome</keyword>
<evidence type="ECO:0000256" key="1">
    <source>
        <dbReference type="SAM" id="Phobius"/>
    </source>
</evidence>
<dbReference type="EMBL" id="JADEXF010000334">
    <property type="protein sequence ID" value="MBE9105623.1"/>
    <property type="molecule type" value="Genomic_DNA"/>
</dbReference>
<keyword evidence="1" id="KW-1133">Transmembrane helix</keyword>
<accession>A0ABR9TYX4</accession>
<dbReference type="Proteomes" id="UP000647836">
    <property type="component" value="Unassembled WGS sequence"/>
</dbReference>
<evidence type="ECO:0000313" key="3">
    <source>
        <dbReference type="EMBL" id="MBE9105623.1"/>
    </source>
</evidence>